<evidence type="ECO:0000313" key="5">
    <source>
        <dbReference type="Proteomes" id="UP001341840"/>
    </source>
</evidence>
<proteinExistence type="predicted"/>
<organism evidence="4 5">
    <name type="scientific">Stylosanthes scabra</name>
    <dbReference type="NCBI Taxonomy" id="79078"/>
    <lineage>
        <taxon>Eukaryota</taxon>
        <taxon>Viridiplantae</taxon>
        <taxon>Streptophyta</taxon>
        <taxon>Embryophyta</taxon>
        <taxon>Tracheophyta</taxon>
        <taxon>Spermatophyta</taxon>
        <taxon>Magnoliopsida</taxon>
        <taxon>eudicotyledons</taxon>
        <taxon>Gunneridae</taxon>
        <taxon>Pentapetalae</taxon>
        <taxon>rosids</taxon>
        <taxon>fabids</taxon>
        <taxon>Fabales</taxon>
        <taxon>Fabaceae</taxon>
        <taxon>Papilionoideae</taxon>
        <taxon>50 kb inversion clade</taxon>
        <taxon>dalbergioids sensu lato</taxon>
        <taxon>Dalbergieae</taxon>
        <taxon>Pterocarpus clade</taxon>
        <taxon>Stylosanthes</taxon>
    </lineage>
</organism>
<name>A0ABU6QVC7_9FABA</name>
<feature type="coiled-coil region" evidence="1">
    <location>
        <begin position="110"/>
        <end position="137"/>
    </location>
</feature>
<evidence type="ECO:0000256" key="1">
    <source>
        <dbReference type="SAM" id="Coils"/>
    </source>
</evidence>
<accession>A0ABU6QVC7</accession>
<feature type="compositionally biased region" description="Basic residues" evidence="2">
    <location>
        <begin position="162"/>
        <end position="174"/>
    </location>
</feature>
<feature type="non-terminal residue" evidence="4">
    <location>
        <position position="1"/>
    </location>
</feature>
<keyword evidence="5" id="KW-1185">Reference proteome</keyword>
<gene>
    <name evidence="4" type="ORF">PIB30_091874</name>
</gene>
<dbReference type="InterPro" id="IPR004252">
    <property type="entry name" value="Probable_transposase_24"/>
</dbReference>
<dbReference type="Pfam" id="PF03004">
    <property type="entry name" value="Transposase_24"/>
    <property type="match status" value="1"/>
</dbReference>
<protein>
    <submittedName>
        <fullName evidence="4">Uncharacterized protein</fullName>
    </submittedName>
</protein>
<dbReference type="EMBL" id="JASCZI010001861">
    <property type="protein sequence ID" value="MED6115567.1"/>
    <property type="molecule type" value="Genomic_DNA"/>
</dbReference>
<keyword evidence="1" id="KW-0175">Coiled coil</keyword>
<keyword evidence="3" id="KW-0812">Transmembrane</keyword>
<evidence type="ECO:0000256" key="3">
    <source>
        <dbReference type="SAM" id="Phobius"/>
    </source>
</evidence>
<feature type="transmembrane region" description="Helical" evidence="3">
    <location>
        <begin position="6"/>
        <end position="31"/>
    </location>
</feature>
<evidence type="ECO:0000256" key="2">
    <source>
        <dbReference type="SAM" id="MobiDB-lite"/>
    </source>
</evidence>
<feature type="region of interest" description="Disordered" evidence="2">
    <location>
        <begin position="162"/>
        <end position="189"/>
    </location>
</feature>
<comment type="caution">
    <text evidence="4">The sequence shown here is derived from an EMBL/GenBank/DDBJ whole genome shotgun (WGS) entry which is preliminary data.</text>
</comment>
<feature type="transmembrane region" description="Helical" evidence="3">
    <location>
        <begin position="52"/>
        <end position="77"/>
    </location>
</feature>
<keyword evidence="3" id="KW-1133">Transmembrane helix</keyword>
<reference evidence="4 5" key="1">
    <citation type="journal article" date="2023" name="Plants (Basel)">
        <title>Bridging the Gap: Combining Genomics and Transcriptomics Approaches to Understand Stylosanthes scabra, an Orphan Legume from the Brazilian Caatinga.</title>
        <authorList>
            <person name="Ferreira-Neto J.R.C."/>
            <person name="da Silva M.D."/>
            <person name="Binneck E."/>
            <person name="de Melo N.F."/>
            <person name="da Silva R.H."/>
            <person name="de Melo A.L.T.M."/>
            <person name="Pandolfi V."/>
            <person name="Bustamante F.O."/>
            <person name="Brasileiro-Vidal A.C."/>
            <person name="Benko-Iseppon A.M."/>
        </authorList>
    </citation>
    <scope>NUCLEOTIDE SEQUENCE [LARGE SCALE GENOMIC DNA]</scope>
    <source>
        <tissue evidence="4">Leaves</tissue>
    </source>
</reference>
<dbReference type="Proteomes" id="UP001341840">
    <property type="component" value="Unassembled WGS sequence"/>
</dbReference>
<sequence>TPFFLGITSFCILSLPFLSLSTTGLCLLSSFSRSPERRFQFLRRRRDPDSGFIVTVVAEAVVGIIAVFAVLVLPIIFHCTKATELGRVPSQSEVFLRTHTRKKDRGQFVDERSEQQIEQHKAEIKHLEDELAARIAAGEPAGPPIDEDEVWDRIAGGRKRGRVYGKGKVPKRPVPRLVDPKDASTCSGPDVKEHITLLNREIQQQAEM</sequence>
<keyword evidence="3" id="KW-0472">Membrane</keyword>
<evidence type="ECO:0000313" key="4">
    <source>
        <dbReference type="EMBL" id="MED6115567.1"/>
    </source>
</evidence>